<name>A0A9X3SAG7_9ACTN</name>
<gene>
    <name evidence="7" type="ORF">OM076_37410</name>
</gene>
<dbReference type="Proteomes" id="UP001149140">
    <property type="component" value="Unassembled WGS sequence"/>
</dbReference>
<evidence type="ECO:0000259" key="6">
    <source>
        <dbReference type="PROSITE" id="PS51900"/>
    </source>
</evidence>
<keyword evidence="3" id="KW-0233">DNA recombination</keyword>
<evidence type="ECO:0000256" key="4">
    <source>
        <dbReference type="PROSITE-ProRule" id="PRU01248"/>
    </source>
</evidence>
<dbReference type="PROSITE" id="PS51900">
    <property type="entry name" value="CB"/>
    <property type="match status" value="1"/>
</dbReference>
<dbReference type="InterPro" id="IPR002104">
    <property type="entry name" value="Integrase_catalytic"/>
</dbReference>
<dbReference type="InterPro" id="IPR050090">
    <property type="entry name" value="Tyrosine_recombinase_XerCD"/>
</dbReference>
<accession>A0A9X3SAG7</accession>
<reference evidence="7" key="1">
    <citation type="submission" date="2022-10" db="EMBL/GenBank/DDBJ databases">
        <title>The WGS of Solirubrobacter ginsenosidimutans DSM 21036.</title>
        <authorList>
            <person name="Jiang Z."/>
        </authorList>
    </citation>
    <scope>NUCLEOTIDE SEQUENCE</scope>
    <source>
        <strain evidence="7">DSM 21036</strain>
    </source>
</reference>
<dbReference type="PANTHER" id="PTHR30349">
    <property type="entry name" value="PHAGE INTEGRASE-RELATED"/>
    <property type="match status" value="1"/>
</dbReference>
<keyword evidence="8" id="KW-1185">Reference proteome</keyword>
<evidence type="ECO:0000313" key="7">
    <source>
        <dbReference type="EMBL" id="MDA0166003.1"/>
    </source>
</evidence>
<dbReference type="SUPFAM" id="SSF56349">
    <property type="entry name" value="DNA breaking-rejoining enzymes"/>
    <property type="match status" value="1"/>
</dbReference>
<dbReference type="Pfam" id="PF00589">
    <property type="entry name" value="Phage_integrase"/>
    <property type="match status" value="1"/>
</dbReference>
<evidence type="ECO:0000259" key="5">
    <source>
        <dbReference type="PROSITE" id="PS51898"/>
    </source>
</evidence>
<dbReference type="AlphaFoldDB" id="A0A9X3SAG7"/>
<sequence length="386" mass="43335">MANWRKTRTPSVYVSHASDCPANADPKARCRCEPSFRGRRRHPVTGTPEWQKPVVKSRAEVLTWLGTAKAGGEHLREIAARGPLFEELADQWLDGVERGRIGRRRGKGKAYADTTILAMGRSLKYHVVPEFGPRYASEITELDWQAWIDALARRGLARSTIAKHISVASDIYAWAAAPSRRLVPHNPLRLVELPPNDEKPRLRVALAPEAAALLAALEPVDRLPYAIAFYAGLRRGEIARLEWLDVLDGDRIATRITVRRSKSEAGTGRRPPIADNLRTILLEAWLRQGEPHEGKVVDRSVMSGKIARQAEKAWDLAGLNRITLHECRHTYASLLMAAGYTIKELMEFMGHADLQMVNRYVKLLPQPGEDDAADRLNDYLRRSESS</sequence>
<comment type="caution">
    <text evidence="7">The sequence shown here is derived from an EMBL/GenBank/DDBJ whole genome shotgun (WGS) entry which is preliminary data.</text>
</comment>
<evidence type="ECO:0000313" key="8">
    <source>
        <dbReference type="Proteomes" id="UP001149140"/>
    </source>
</evidence>
<dbReference type="Gene3D" id="1.10.443.10">
    <property type="entry name" value="Intergrase catalytic core"/>
    <property type="match status" value="1"/>
</dbReference>
<dbReference type="PANTHER" id="PTHR30349:SF64">
    <property type="entry name" value="PROPHAGE INTEGRASE INTD-RELATED"/>
    <property type="match status" value="1"/>
</dbReference>
<dbReference type="EMBL" id="JAPDOD010000056">
    <property type="protein sequence ID" value="MDA0166003.1"/>
    <property type="molecule type" value="Genomic_DNA"/>
</dbReference>
<organism evidence="7 8">
    <name type="scientific">Solirubrobacter ginsenosidimutans</name>
    <dbReference type="NCBI Taxonomy" id="490573"/>
    <lineage>
        <taxon>Bacteria</taxon>
        <taxon>Bacillati</taxon>
        <taxon>Actinomycetota</taxon>
        <taxon>Thermoleophilia</taxon>
        <taxon>Solirubrobacterales</taxon>
        <taxon>Solirubrobacteraceae</taxon>
        <taxon>Solirubrobacter</taxon>
    </lineage>
</organism>
<evidence type="ECO:0000256" key="2">
    <source>
        <dbReference type="ARBA" id="ARBA00023125"/>
    </source>
</evidence>
<dbReference type="GO" id="GO:0003677">
    <property type="term" value="F:DNA binding"/>
    <property type="evidence" value="ECO:0007669"/>
    <property type="project" value="UniProtKB-UniRule"/>
</dbReference>
<dbReference type="InterPro" id="IPR013762">
    <property type="entry name" value="Integrase-like_cat_sf"/>
</dbReference>
<keyword evidence="2 4" id="KW-0238">DNA-binding</keyword>
<dbReference type="GO" id="GO:0015074">
    <property type="term" value="P:DNA integration"/>
    <property type="evidence" value="ECO:0007669"/>
    <property type="project" value="InterPro"/>
</dbReference>
<protein>
    <submittedName>
        <fullName evidence="7">Tyrosine-type recombinase/integrase</fullName>
    </submittedName>
</protein>
<feature type="domain" description="Tyr recombinase" evidence="5">
    <location>
        <begin position="197"/>
        <end position="375"/>
    </location>
</feature>
<dbReference type="Gene3D" id="1.10.150.130">
    <property type="match status" value="1"/>
</dbReference>
<feature type="domain" description="Core-binding (CB)" evidence="6">
    <location>
        <begin position="83"/>
        <end position="176"/>
    </location>
</feature>
<proteinExistence type="inferred from homology"/>
<evidence type="ECO:0000256" key="3">
    <source>
        <dbReference type="ARBA" id="ARBA00023172"/>
    </source>
</evidence>
<dbReference type="PROSITE" id="PS51898">
    <property type="entry name" value="TYR_RECOMBINASE"/>
    <property type="match status" value="1"/>
</dbReference>
<comment type="similarity">
    <text evidence="1">Belongs to the 'phage' integrase family.</text>
</comment>
<evidence type="ECO:0000256" key="1">
    <source>
        <dbReference type="ARBA" id="ARBA00008857"/>
    </source>
</evidence>
<dbReference type="GO" id="GO:0006310">
    <property type="term" value="P:DNA recombination"/>
    <property type="evidence" value="ECO:0007669"/>
    <property type="project" value="UniProtKB-KW"/>
</dbReference>
<dbReference type="InterPro" id="IPR044068">
    <property type="entry name" value="CB"/>
</dbReference>
<dbReference type="InterPro" id="IPR011010">
    <property type="entry name" value="DNA_brk_join_enz"/>
</dbReference>
<dbReference type="InterPro" id="IPR010998">
    <property type="entry name" value="Integrase_recombinase_N"/>
</dbReference>